<accession>A0ABV9I5P6</accession>
<keyword evidence="3" id="KW-1185">Reference proteome</keyword>
<dbReference type="Proteomes" id="UP001595952">
    <property type="component" value="Unassembled WGS sequence"/>
</dbReference>
<sequence>MLSVNALVQVARTGAQWTYLPNDFPPAEPVPQQGHRWFTAGCFENATDD</sequence>
<evidence type="ECO:0000313" key="3">
    <source>
        <dbReference type="Proteomes" id="UP001595952"/>
    </source>
</evidence>
<feature type="domain" description="Insertion element IS402-like" evidence="1">
    <location>
        <begin position="4"/>
        <end position="45"/>
    </location>
</feature>
<comment type="caution">
    <text evidence="2">The sequence shown here is derived from an EMBL/GenBank/DDBJ whole genome shotgun (WGS) entry which is preliminary data.</text>
</comment>
<reference evidence="3" key="1">
    <citation type="journal article" date="2019" name="Int. J. Syst. Evol. Microbiol.">
        <title>The Global Catalogue of Microorganisms (GCM) 10K type strain sequencing project: providing services to taxonomists for standard genome sequencing and annotation.</title>
        <authorList>
            <consortium name="The Broad Institute Genomics Platform"/>
            <consortium name="The Broad Institute Genome Sequencing Center for Infectious Disease"/>
            <person name="Wu L."/>
            <person name="Ma J."/>
        </authorList>
    </citation>
    <scope>NUCLEOTIDE SEQUENCE [LARGE SCALE GENOMIC DNA]</scope>
    <source>
        <strain evidence="3">CCUG 55995</strain>
    </source>
</reference>
<gene>
    <name evidence="2" type="ORF">ACFO0D_04885</name>
</gene>
<evidence type="ECO:0000259" key="1">
    <source>
        <dbReference type="Pfam" id="PF13340"/>
    </source>
</evidence>
<dbReference type="Pfam" id="PF13340">
    <property type="entry name" value="DUF4096"/>
    <property type="match status" value="1"/>
</dbReference>
<protein>
    <submittedName>
        <fullName evidence="2">Transposase</fullName>
    </submittedName>
</protein>
<organism evidence="2 3">
    <name type="scientific">Deinococcus hohokamensis</name>
    <dbReference type="NCBI Taxonomy" id="309883"/>
    <lineage>
        <taxon>Bacteria</taxon>
        <taxon>Thermotogati</taxon>
        <taxon>Deinococcota</taxon>
        <taxon>Deinococci</taxon>
        <taxon>Deinococcales</taxon>
        <taxon>Deinococcaceae</taxon>
        <taxon>Deinococcus</taxon>
    </lineage>
</organism>
<evidence type="ECO:0000313" key="2">
    <source>
        <dbReference type="EMBL" id="MFC4637676.1"/>
    </source>
</evidence>
<dbReference type="EMBL" id="JBHSEI010000002">
    <property type="protein sequence ID" value="MFC4637676.1"/>
    <property type="molecule type" value="Genomic_DNA"/>
</dbReference>
<dbReference type="InterPro" id="IPR025161">
    <property type="entry name" value="IS402-like_dom"/>
</dbReference>
<dbReference type="RefSeq" id="WP_380060712.1">
    <property type="nucleotide sequence ID" value="NZ_JBHSEI010000002.1"/>
</dbReference>
<proteinExistence type="predicted"/>
<name>A0ABV9I5P6_9DEIO</name>